<dbReference type="GO" id="GO:0042167">
    <property type="term" value="P:heme catabolic process"/>
    <property type="evidence" value="ECO:0007669"/>
    <property type="project" value="TreeGrafter"/>
</dbReference>
<dbReference type="Pfam" id="PF00175">
    <property type="entry name" value="NAD_binding_1"/>
    <property type="match status" value="1"/>
</dbReference>
<evidence type="ECO:0000256" key="6">
    <source>
        <dbReference type="ARBA" id="ARBA00022827"/>
    </source>
</evidence>
<comment type="cofactor">
    <cofactor evidence="1">
        <name>FAD</name>
        <dbReference type="ChEBI" id="CHEBI:57692"/>
    </cofactor>
</comment>
<keyword evidence="4" id="KW-0285">Flavoprotein</keyword>
<dbReference type="Proteomes" id="UP000484076">
    <property type="component" value="Unassembled WGS sequence"/>
</dbReference>
<dbReference type="Gene3D" id="3.40.50.80">
    <property type="entry name" value="Nucleotide-binding domain of ferredoxin-NADP reductase (FNR) module"/>
    <property type="match status" value="1"/>
</dbReference>
<dbReference type="GO" id="GO:0004324">
    <property type="term" value="F:ferredoxin-NADP+ reductase activity"/>
    <property type="evidence" value="ECO:0007669"/>
    <property type="project" value="UniProtKB-EC"/>
</dbReference>
<evidence type="ECO:0000256" key="8">
    <source>
        <dbReference type="ARBA" id="ARBA00023002"/>
    </source>
</evidence>
<comment type="catalytic activity">
    <reaction evidence="9">
        <text>2 reduced [2Fe-2S]-[ferredoxin] + NADP(+) + H(+) = 2 oxidized [2Fe-2S]-[ferredoxin] + NADPH</text>
        <dbReference type="Rhea" id="RHEA:20125"/>
        <dbReference type="Rhea" id="RHEA-COMP:10000"/>
        <dbReference type="Rhea" id="RHEA-COMP:10001"/>
        <dbReference type="ChEBI" id="CHEBI:15378"/>
        <dbReference type="ChEBI" id="CHEBI:33737"/>
        <dbReference type="ChEBI" id="CHEBI:33738"/>
        <dbReference type="ChEBI" id="CHEBI:57783"/>
        <dbReference type="ChEBI" id="CHEBI:58349"/>
        <dbReference type="EC" id="1.18.1.2"/>
    </reaction>
</comment>
<dbReference type="AlphaFoldDB" id="A0A8X8GYP1"/>
<dbReference type="Pfam" id="PF00970">
    <property type="entry name" value="FAD_binding_6"/>
    <property type="match status" value="1"/>
</dbReference>
<dbReference type="SUPFAM" id="SSF63380">
    <property type="entry name" value="Riboflavin synthase domain-like"/>
    <property type="match status" value="1"/>
</dbReference>
<evidence type="ECO:0000256" key="2">
    <source>
        <dbReference type="ARBA" id="ARBA00008312"/>
    </source>
</evidence>
<organism evidence="11 12">
    <name type="scientific">Fertoeibacter niger</name>
    <dbReference type="NCBI Taxonomy" id="2656921"/>
    <lineage>
        <taxon>Bacteria</taxon>
        <taxon>Pseudomonadati</taxon>
        <taxon>Pseudomonadota</taxon>
        <taxon>Alphaproteobacteria</taxon>
        <taxon>Rhodobacterales</taxon>
        <taxon>Paracoccaceae</taxon>
        <taxon>Fertoeibacter</taxon>
    </lineage>
</organism>
<dbReference type="InterPro" id="IPR051930">
    <property type="entry name" value="FNR_type-1"/>
</dbReference>
<dbReference type="InterPro" id="IPR017927">
    <property type="entry name" value="FAD-bd_FR_type"/>
</dbReference>
<sequence>MTDQTAVVAPVKTLPDAQTVTAVKHWTDRLFSFRVTRPASLRFRSGEFVMIGLLGDNGKPLLRAYSIASPNWDDELEFYSIKVPDGPLTSRLQHIVPGDQIILRPKPVGTLVHDALLPGKRLWFLATGTGLAPFASLMRDPETYEKYDQVIMMHTCREAAELDYGRQLVEGLKDDELIGEMVADKLLYYPTTTREQTPLMGRITDNLTSGKVFADLGLEPMDPAHDRAMVCGSLAFNHDVKAVLEGFGLREGANSEPLEYVVEKAFVGDGI</sequence>
<evidence type="ECO:0000256" key="5">
    <source>
        <dbReference type="ARBA" id="ARBA00022741"/>
    </source>
</evidence>
<proteinExistence type="inferred from homology"/>
<dbReference type="InterPro" id="IPR039261">
    <property type="entry name" value="FNR_nucleotide-bd"/>
</dbReference>
<dbReference type="CDD" id="cd06195">
    <property type="entry name" value="FNR1"/>
    <property type="match status" value="1"/>
</dbReference>
<evidence type="ECO:0000256" key="9">
    <source>
        <dbReference type="ARBA" id="ARBA00047776"/>
    </source>
</evidence>
<comment type="similarity">
    <text evidence="2">Belongs to the ferredoxin--NADP reductase type 1 family.</text>
</comment>
<dbReference type="RefSeq" id="WP_152823597.1">
    <property type="nucleotide sequence ID" value="NZ_WHUT02000001.1"/>
</dbReference>
<dbReference type="PROSITE" id="PS51384">
    <property type="entry name" value="FAD_FR"/>
    <property type="match status" value="1"/>
</dbReference>
<dbReference type="PANTHER" id="PTHR47878">
    <property type="entry name" value="OXIDOREDUCTASE FAD/NAD(P)-BINDING DOMAIN PROTEIN"/>
    <property type="match status" value="1"/>
</dbReference>
<keyword evidence="5" id="KW-0547">Nucleotide-binding</keyword>
<evidence type="ECO:0000259" key="10">
    <source>
        <dbReference type="PROSITE" id="PS51384"/>
    </source>
</evidence>
<dbReference type="InterPro" id="IPR017938">
    <property type="entry name" value="Riboflavin_synthase-like_b-brl"/>
</dbReference>
<evidence type="ECO:0000256" key="1">
    <source>
        <dbReference type="ARBA" id="ARBA00001974"/>
    </source>
</evidence>
<dbReference type="PANTHER" id="PTHR47878:SF1">
    <property type="entry name" value="FLAVODOXIN_FERREDOXIN--NADP REDUCTASE"/>
    <property type="match status" value="1"/>
</dbReference>
<evidence type="ECO:0000313" key="11">
    <source>
        <dbReference type="EMBL" id="NUB42899.1"/>
    </source>
</evidence>
<evidence type="ECO:0000313" key="12">
    <source>
        <dbReference type="Proteomes" id="UP000484076"/>
    </source>
</evidence>
<keyword evidence="12" id="KW-1185">Reference proteome</keyword>
<dbReference type="GO" id="GO:0000166">
    <property type="term" value="F:nucleotide binding"/>
    <property type="evidence" value="ECO:0007669"/>
    <property type="project" value="UniProtKB-KW"/>
</dbReference>
<feature type="domain" description="FAD-binding FR-type" evidence="10">
    <location>
        <begin position="13"/>
        <end position="114"/>
    </location>
</feature>
<dbReference type="InterPro" id="IPR033892">
    <property type="entry name" value="FNR_bac"/>
</dbReference>
<reference evidence="11" key="1">
    <citation type="submission" date="2020-05" db="EMBL/GenBank/DDBJ databases">
        <title>Fertoebacter nigrum gen. nov., sp. nov., a new member of the family Rhodobacteraceae.</title>
        <authorList>
            <person name="Szuroczki S."/>
            <person name="Abbaszade G."/>
            <person name="Buni D."/>
            <person name="Schumann P."/>
            <person name="Toth E."/>
        </authorList>
    </citation>
    <scope>NUCLEOTIDE SEQUENCE</scope>
    <source>
        <strain evidence="11">RG-N-1a</strain>
    </source>
</reference>
<comment type="caution">
    <text evidence="11">The sequence shown here is derived from an EMBL/GenBank/DDBJ whole genome shotgun (WGS) entry which is preliminary data.</text>
</comment>
<dbReference type="InterPro" id="IPR008333">
    <property type="entry name" value="Cbr1-like_FAD-bd_dom"/>
</dbReference>
<keyword evidence="7" id="KW-0521">NADP</keyword>
<gene>
    <name evidence="11" type="ORF">GEU84_000745</name>
</gene>
<keyword evidence="6" id="KW-0274">FAD</keyword>
<dbReference type="EC" id="1.18.1.2" evidence="3"/>
<dbReference type="GO" id="GO:0034599">
    <property type="term" value="P:cellular response to oxidative stress"/>
    <property type="evidence" value="ECO:0007669"/>
    <property type="project" value="TreeGrafter"/>
</dbReference>
<dbReference type="EMBL" id="WHUT02000001">
    <property type="protein sequence ID" value="NUB42899.1"/>
    <property type="molecule type" value="Genomic_DNA"/>
</dbReference>
<evidence type="ECO:0000256" key="4">
    <source>
        <dbReference type="ARBA" id="ARBA00022630"/>
    </source>
</evidence>
<evidence type="ECO:0000256" key="7">
    <source>
        <dbReference type="ARBA" id="ARBA00022857"/>
    </source>
</evidence>
<accession>A0A8X8GYP1</accession>
<name>A0A8X8GYP1_9RHOB</name>
<keyword evidence="8" id="KW-0560">Oxidoreductase</keyword>
<protein>
    <recommendedName>
        <fullName evidence="3">ferredoxin--NADP(+) reductase</fullName>
        <ecNumber evidence="3">1.18.1.2</ecNumber>
    </recommendedName>
</protein>
<dbReference type="Gene3D" id="2.40.30.10">
    <property type="entry name" value="Translation factors"/>
    <property type="match status" value="1"/>
</dbReference>
<dbReference type="InterPro" id="IPR001433">
    <property type="entry name" value="OxRdtase_FAD/NAD-bd"/>
</dbReference>
<dbReference type="SUPFAM" id="SSF52343">
    <property type="entry name" value="Ferredoxin reductase-like, C-terminal NADP-linked domain"/>
    <property type="match status" value="1"/>
</dbReference>
<evidence type="ECO:0000256" key="3">
    <source>
        <dbReference type="ARBA" id="ARBA00013223"/>
    </source>
</evidence>